<dbReference type="eggNOG" id="COG0745">
    <property type="taxonomic scope" value="Bacteria"/>
</dbReference>
<evidence type="ECO:0000259" key="4">
    <source>
        <dbReference type="PROSITE" id="PS50110"/>
    </source>
</evidence>
<evidence type="ECO:0000256" key="3">
    <source>
        <dbReference type="PROSITE-ProRule" id="PRU00169"/>
    </source>
</evidence>
<dbReference type="STRING" id="582515.KR51_00029160"/>
<dbReference type="InterPro" id="IPR011006">
    <property type="entry name" value="CheY-like_superfamily"/>
</dbReference>
<organism evidence="5 6">
    <name type="scientific">Rubidibacter lacunae KORDI 51-2</name>
    <dbReference type="NCBI Taxonomy" id="582515"/>
    <lineage>
        <taxon>Bacteria</taxon>
        <taxon>Bacillati</taxon>
        <taxon>Cyanobacteriota</taxon>
        <taxon>Cyanophyceae</taxon>
        <taxon>Oscillatoriophycideae</taxon>
        <taxon>Chroococcales</taxon>
        <taxon>Aphanothecaceae</taxon>
        <taxon>Rubidibacter</taxon>
    </lineage>
</organism>
<dbReference type="GO" id="GO:0043158">
    <property type="term" value="P:heterocyst development"/>
    <property type="evidence" value="ECO:0007669"/>
    <property type="project" value="UniProtKB-KW"/>
</dbReference>
<dbReference type="InterPro" id="IPR001789">
    <property type="entry name" value="Sig_transdc_resp-reg_receiver"/>
</dbReference>
<dbReference type="InterPro" id="IPR050595">
    <property type="entry name" value="Bact_response_regulator"/>
</dbReference>
<dbReference type="GO" id="GO:0000160">
    <property type="term" value="P:phosphorelay signal transduction system"/>
    <property type="evidence" value="ECO:0007669"/>
    <property type="project" value="UniProtKB-KW"/>
</dbReference>
<dbReference type="Pfam" id="PF00072">
    <property type="entry name" value="Response_reg"/>
    <property type="match status" value="1"/>
</dbReference>
<comment type="caution">
    <text evidence="5">The sequence shown here is derived from an EMBL/GenBank/DDBJ whole genome shotgun (WGS) entry which is preliminary data.</text>
</comment>
<dbReference type="InterPro" id="IPR024186">
    <property type="entry name" value="Sig_transdc_resp-reg_PatA"/>
</dbReference>
<dbReference type="SMART" id="SM00448">
    <property type="entry name" value="REC"/>
    <property type="match status" value="1"/>
</dbReference>
<dbReference type="SUPFAM" id="SSF52172">
    <property type="entry name" value="CheY-like"/>
    <property type="match status" value="1"/>
</dbReference>
<keyword evidence="2" id="KW-0902">Two-component regulatory system</keyword>
<accession>U5DIF6</accession>
<evidence type="ECO:0000256" key="1">
    <source>
        <dbReference type="ARBA" id="ARBA00022553"/>
    </source>
</evidence>
<comment type="subcellular location">
    <subcellularLocation>
        <location evidence="2">Cell septum</location>
    </subcellularLocation>
</comment>
<dbReference type="PANTHER" id="PTHR44591">
    <property type="entry name" value="STRESS RESPONSE REGULATOR PROTEIN 1"/>
    <property type="match status" value="1"/>
</dbReference>
<dbReference type="PANTHER" id="PTHR44591:SF3">
    <property type="entry name" value="RESPONSE REGULATORY DOMAIN-CONTAINING PROTEIN"/>
    <property type="match status" value="1"/>
</dbReference>
<feature type="domain" description="Response regulatory" evidence="4">
    <location>
        <begin position="237"/>
        <end position="353"/>
    </location>
</feature>
<dbReference type="Gene3D" id="3.40.50.2300">
    <property type="match status" value="1"/>
</dbReference>
<dbReference type="AlphaFoldDB" id="U5DIF6"/>
<keyword evidence="6" id="KW-1185">Reference proteome</keyword>
<name>U5DIF6_9CHRO</name>
<comment type="induction">
    <text evidence="2">By nitrogen starvation.</text>
</comment>
<evidence type="ECO:0000313" key="6">
    <source>
        <dbReference type="Proteomes" id="UP000016960"/>
    </source>
</evidence>
<sequence length="361" mass="39922">MKALHEIVAKRQSGCVTLGDPKCGVSAWKIYVGAGKIHYATAAFGCEERLPYLLERFGIAVDFKQLAAAPSDYNFLCKLWRTEVLSLQQLRRLLYLVTQEALIHCAALPPVKIDISRRLGLDPILIALPLPDTIAPVRQSVGRWMQLHGDVESPLQRFHTREPQQLYHELLTYAAKDDDYIRTLLPALRQQQCLYSIARALRADPLAIASDLQPCIRSGAIDVLPYSATASAVNRPTIACIDDSHTVQRQVRLVLEAAGYRVLGLTDPARALSILARERPALVLMDITMPDISGYELCRLLRQSSLLSAVPIVMLTGRDGAIDRLRARMVGASDYLTKPFDPQRLLSLAKHSIASGGKDAP</sequence>
<reference evidence="5 6" key="1">
    <citation type="submission" date="2013-05" db="EMBL/GenBank/DDBJ databases">
        <title>Draft genome sequence of Rubidibacter lacunae KORDI 51-2.</title>
        <authorList>
            <person name="Choi D.H."/>
            <person name="Noh J.H."/>
            <person name="Kwon K.-K."/>
            <person name="Lee J.-H."/>
            <person name="Ryu J.-Y."/>
        </authorList>
    </citation>
    <scope>NUCLEOTIDE SEQUENCE [LARGE SCALE GENOMIC DNA]</scope>
    <source>
        <strain evidence="5 6">KORDI 51-2</strain>
    </source>
</reference>
<comment type="function">
    <text evidence="2">Controls heterocyst pattern formation.</text>
</comment>
<dbReference type="GO" id="GO:0030428">
    <property type="term" value="C:cell septum"/>
    <property type="evidence" value="ECO:0007669"/>
    <property type="project" value="UniProtKB-SubCell"/>
</dbReference>
<feature type="modified residue" description="4-aspartylphosphate" evidence="3">
    <location>
        <position position="286"/>
    </location>
</feature>
<evidence type="ECO:0000256" key="2">
    <source>
        <dbReference type="PIRNR" id="PIRNR005897"/>
    </source>
</evidence>
<keyword evidence="2" id="KW-0364">Heterocyst</keyword>
<gene>
    <name evidence="5" type="ORF">KR51_00029160</name>
</gene>
<dbReference type="Proteomes" id="UP000016960">
    <property type="component" value="Unassembled WGS sequence"/>
</dbReference>
<keyword evidence="1 3" id="KW-0597">Phosphoprotein</keyword>
<dbReference type="RefSeq" id="WP_022608496.1">
    <property type="nucleotide sequence ID" value="NZ_ASSJ01000076.1"/>
</dbReference>
<proteinExistence type="evidence at transcript level"/>
<dbReference type="PROSITE" id="PS50110">
    <property type="entry name" value="RESPONSE_REGULATORY"/>
    <property type="match status" value="1"/>
</dbReference>
<dbReference type="PIRSF" id="PIRSF005897">
    <property type="entry name" value="RR_PatA"/>
    <property type="match status" value="1"/>
</dbReference>
<dbReference type="InParanoid" id="U5DIF6"/>
<evidence type="ECO:0000313" key="5">
    <source>
        <dbReference type="EMBL" id="ERN40379.1"/>
    </source>
</evidence>
<dbReference type="EMBL" id="ASSJ01000076">
    <property type="protein sequence ID" value="ERN40379.1"/>
    <property type="molecule type" value="Genomic_DNA"/>
</dbReference>
<protein>
    <recommendedName>
        <fullName evidence="2">Protein PatA</fullName>
    </recommendedName>
</protein>